<keyword evidence="1" id="KW-0698">rRNA processing</keyword>
<sequence length="274" mass="29541">MKTPVSVLCPAPLREDLPDVLVNALNDVTAVPDWLDAEDTLPASLVLAVTRDGLELRDHRLKKPLTTRVDFVTGAKAHRRKFGGGKSQAIAKAVGVNKARGITVLDATAGMGGDAFVLATLGCSVRMCERSPTVRAMLADGLHRARMYSAEADAELFEILSRMELVAVDSLVHLQSDFSDVPQVVYLDPMFPARKKSAEVKKDMQLFHDLVGADADADGLLEPALALASHRVVVKRPKIAPFLAGQAPGYQLEGKAGRFDIYPLKAFAETAKTD</sequence>
<keyword evidence="1" id="KW-0963">Cytoplasm</keyword>
<dbReference type="Proteomes" id="UP000009080">
    <property type="component" value="Chromosome"/>
</dbReference>
<dbReference type="SUPFAM" id="SSF53335">
    <property type="entry name" value="S-adenosyl-L-methionine-dependent methyltransferases"/>
    <property type="match status" value="1"/>
</dbReference>
<dbReference type="Gene3D" id="3.40.50.150">
    <property type="entry name" value="Vaccinia Virus protein VP39"/>
    <property type="match status" value="1"/>
</dbReference>
<evidence type="ECO:0000313" key="3">
    <source>
        <dbReference type="Proteomes" id="UP000009080"/>
    </source>
</evidence>
<gene>
    <name evidence="1" type="primary">rsmJ</name>
    <name evidence="2" type="ordered locus">TERTU_0994</name>
</gene>
<comment type="caution">
    <text evidence="1">Lacks conserved residue(s) required for the propagation of feature annotation.</text>
</comment>
<evidence type="ECO:0000313" key="2">
    <source>
        <dbReference type="EMBL" id="ACR10965.1"/>
    </source>
</evidence>
<dbReference type="InterPro" id="IPR029063">
    <property type="entry name" value="SAM-dependent_MTases_sf"/>
</dbReference>
<dbReference type="GO" id="GO:0008990">
    <property type="term" value="F:rRNA (guanine-N2-)-methyltransferase activity"/>
    <property type="evidence" value="ECO:0007669"/>
    <property type="project" value="UniProtKB-UniRule"/>
</dbReference>
<dbReference type="AlphaFoldDB" id="C5BQE4"/>
<dbReference type="KEGG" id="ttu:TERTU_0994"/>
<feature type="binding site" evidence="1">
    <location>
        <position position="188"/>
    </location>
    <ligand>
        <name>S-adenosyl-L-methionine</name>
        <dbReference type="ChEBI" id="CHEBI:59789"/>
    </ligand>
</feature>
<proteinExistence type="inferred from homology"/>
<dbReference type="EMBL" id="CP001614">
    <property type="protein sequence ID" value="ACR10965.1"/>
    <property type="molecule type" value="Genomic_DNA"/>
</dbReference>
<evidence type="ECO:0000256" key="1">
    <source>
        <dbReference type="HAMAP-Rule" id="MF_01523"/>
    </source>
</evidence>
<accession>C5BQE4</accession>
<organism evidence="2 3">
    <name type="scientific">Teredinibacter turnerae (strain ATCC 39867 / T7901)</name>
    <dbReference type="NCBI Taxonomy" id="377629"/>
    <lineage>
        <taxon>Bacteria</taxon>
        <taxon>Pseudomonadati</taxon>
        <taxon>Pseudomonadota</taxon>
        <taxon>Gammaproteobacteria</taxon>
        <taxon>Cellvibrionales</taxon>
        <taxon>Cellvibrionaceae</taxon>
        <taxon>Teredinibacter</taxon>
    </lineage>
</organism>
<dbReference type="HOGENOM" id="CLU_076324_0_1_6"/>
<name>C5BQE4_TERTT</name>
<dbReference type="PANTHER" id="PTHR36112:SF1">
    <property type="entry name" value="RIBOSOMAL RNA SMALL SUBUNIT METHYLTRANSFERASE J"/>
    <property type="match status" value="1"/>
</dbReference>
<dbReference type="InterPro" id="IPR007536">
    <property type="entry name" value="16SrRNA_methylTrfase_J"/>
</dbReference>
<dbReference type="OrthoDB" id="3191794at2"/>
<dbReference type="EC" id="2.1.1.242" evidence="1"/>
<keyword evidence="3" id="KW-1185">Reference proteome</keyword>
<dbReference type="RefSeq" id="WP_015817077.1">
    <property type="nucleotide sequence ID" value="NC_012997.1"/>
</dbReference>
<protein>
    <recommendedName>
        <fullName evidence="1">Ribosomal RNA small subunit methyltransferase J</fullName>
        <ecNumber evidence="1">2.1.1.242</ecNumber>
    </recommendedName>
    <alternativeName>
        <fullName evidence="1">16S rRNA m2G1516 methyltransferase</fullName>
    </alternativeName>
    <alternativeName>
        <fullName evidence="1">rRNA (guanine-N(2)-)-methyltransferase</fullName>
    </alternativeName>
</protein>
<comment type="catalytic activity">
    <reaction evidence="1">
        <text>guanosine(1516) in 16S rRNA + S-adenosyl-L-methionine = N(2)-methylguanosine(1516) in 16S rRNA + S-adenosyl-L-homocysteine + H(+)</text>
        <dbReference type="Rhea" id="RHEA:43220"/>
        <dbReference type="Rhea" id="RHEA-COMP:10412"/>
        <dbReference type="Rhea" id="RHEA-COMP:10413"/>
        <dbReference type="ChEBI" id="CHEBI:15378"/>
        <dbReference type="ChEBI" id="CHEBI:57856"/>
        <dbReference type="ChEBI" id="CHEBI:59789"/>
        <dbReference type="ChEBI" id="CHEBI:74269"/>
        <dbReference type="ChEBI" id="CHEBI:74481"/>
        <dbReference type="EC" id="2.1.1.242"/>
    </reaction>
</comment>
<comment type="subcellular location">
    <subcellularLocation>
        <location evidence="1">Cytoplasm</location>
    </subcellularLocation>
</comment>
<dbReference type="GO" id="GO:0005737">
    <property type="term" value="C:cytoplasm"/>
    <property type="evidence" value="ECO:0007669"/>
    <property type="project" value="UniProtKB-SubCell"/>
</dbReference>
<dbReference type="STRING" id="377629.TERTU_0994"/>
<comment type="similarity">
    <text evidence="1">Belongs to the methyltransferase superfamily. RsmJ family.</text>
</comment>
<reference evidence="2 3" key="1">
    <citation type="journal article" date="2009" name="PLoS ONE">
        <title>The complete genome of Teredinibacter turnerae T7901: an intracellular endosymbiont of marine wood-boring bivalves (shipworms).</title>
        <authorList>
            <person name="Yang J.C."/>
            <person name="Madupu R."/>
            <person name="Durkin A.S."/>
            <person name="Ekborg N.A."/>
            <person name="Pedamallu C.S."/>
            <person name="Hostetler J.B."/>
            <person name="Radune D."/>
            <person name="Toms B.S."/>
            <person name="Henrissat B."/>
            <person name="Coutinho P.M."/>
            <person name="Schwarz S."/>
            <person name="Field L."/>
            <person name="Trindade-Silva A.E."/>
            <person name="Soares C.A.G."/>
            <person name="Elshahawi S."/>
            <person name="Hanora A."/>
            <person name="Schmidt E.W."/>
            <person name="Haygood M.G."/>
            <person name="Posfai J."/>
            <person name="Benner J."/>
            <person name="Madinger C."/>
            <person name="Nove J."/>
            <person name="Anton B."/>
            <person name="Chaudhary K."/>
            <person name="Foster J."/>
            <person name="Holman A."/>
            <person name="Kumar S."/>
            <person name="Lessard P.A."/>
            <person name="Luyten Y.A."/>
            <person name="Slatko B."/>
            <person name="Wood N."/>
            <person name="Wu B."/>
            <person name="Teplitski M."/>
            <person name="Mougous J.D."/>
            <person name="Ward N."/>
            <person name="Eisen J.A."/>
            <person name="Badger J.H."/>
            <person name="Distel D.L."/>
        </authorList>
    </citation>
    <scope>NUCLEOTIDE SEQUENCE [LARGE SCALE GENOMIC DNA]</scope>
    <source>
        <strain evidence="3">ATCC 39867 / T7901</strain>
    </source>
</reference>
<keyword evidence="1" id="KW-0949">S-adenosyl-L-methionine</keyword>
<dbReference type="HAMAP" id="MF_01523">
    <property type="entry name" value="16SrRNA_methyltr_J"/>
    <property type="match status" value="1"/>
</dbReference>
<dbReference type="Pfam" id="PF04445">
    <property type="entry name" value="SAM_MT"/>
    <property type="match status" value="1"/>
</dbReference>
<keyword evidence="1" id="KW-0808">Transferase</keyword>
<feature type="binding site" evidence="1">
    <location>
        <begin position="129"/>
        <end position="130"/>
    </location>
    <ligand>
        <name>S-adenosyl-L-methionine</name>
        <dbReference type="ChEBI" id="CHEBI:59789"/>
    </ligand>
</feature>
<dbReference type="PANTHER" id="PTHR36112">
    <property type="entry name" value="RIBOSOMAL RNA SMALL SUBUNIT METHYLTRANSFERASE J"/>
    <property type="match status" value="1"/>
</dbReference>
<dbReference type="eggNOG" id="COG0742">
    <property type="taxonomic scope" value="Bacteria"/>
</dbReference>
<keyword evidence="1 2" id="KW-0489">Methyltransferase</keyword>
<comment type="function">
    <text evidence="1">Specifically methylates the guanosine in position 1516 of 16S rRNA.</text>
</comment>